<protein>
    <recommendedName>
        <fullName evidence="4">DUF4175 domain-containing protein</fullName>
    </recommendedName>
</protein>
<keyword evidence="1" id="KW-1133">Transmembrane helix</keyword>
<organism evidence="2 3">
    <name type="scientific">Cryobacterium zhongshanensis</name>
    <dbReference type="NCBI Taxonomy" id="2928153"/>
    <lineage>
        <taxon>Bacteria</taxon>
        <taxon>Bacillati</taxon>
        <taxon>Actinomycetota</taxon>
        <taxon>Actinomycetes</taxon>
        <taxon>Micrococcales</taxon>
        <taxon>Microbacteriaceae</taxon>
        <taxon>Cryobacterium</taxon>
    </lineage>
</organism>
<keyword evidence="3" id="KW-1185">Reference proteome</keyword>
<evidence type="ECO:0000313" key="2">
    <source>
        <dbReference type="EMBL" id="MCI4659216.1"/>
    </source>
</evidence>
<dbReference type="EMBL" id="JALGAR010000004">
    <property type="protein sequence ID" value="MCI4659216.1"/>
    <property type="molecule type" value="Genomic_DNA"/>
</dbReference>
<sequence>MYAALWRVLPGPLWLRILQVLVLVALVLFVLATWVFPWVDTIVNSQESTVGTP</sequence>
<gene>
    <name evidence="2" type="ORF">MQH31_15515</name>
</gene>
<reference evidence="2" key="1">
    <citation type="submission" date="2022-03" db="EMBL/GenBank/DDBJ databases">
        <title>Cryobacterium sp. nov. strain ZS14-85, isolated from Antarctic soil.</title>
        <authorList>
            <person name="Li J."/>
            <person name="Niu G."/>
        </authorList>
    </citation>
    <scope>NUCLEOTIDE SEQUENCE</scope>
    <source>
        <strain evidence="2">ZS14-85</strain>
    </source>
</reference>
<evidence type="ECO:0000313" key="3">
    <source>
        <dbReference type="Proteomes" id="UP001165341"/>
    </source>
</evidence>
<evidence type="ECO:0008006" key="4">
    <source>
        <dbReference type="Google" id="ProtNLM"/>
    </source>
</evidence>
<keyword evidence="1" id="KW-0472">Membrane</keyword>
<proteinExistence type="predicted"/>
<accession>A0AA41QWY0</accession>
<feature type="transmembrane region" description="Helical" evidence="1">
    <location>
        <begin position="13"/>
        <end position="36"/>
    </location>
</feature>
<comment type="caution">
    <text evidence="2">The sequence shown here is derived from an EMBL/GenBank/DDBJ whole genome shotgun (WGS) entry which is preliminary data.</text>
</comment>
<keyword evidence="1" id="KW-0812">Transmembrane</keyword>
<evidence type="ECO:0000256" key="1">
    <source>
        <dbReference type="SAM" id="Phobius"/>
    </source>
</evidence>
<name>A0AA41QWY0_9MICO</name>
<dbReference type="Proteomes" id="UP001165341">
    <property type="component" value="Unassembled WGS sequence"/>
</dbReference>
<dbReference type="RefSeq" id="WP_243012803.1">
    <property type="nucleotide sequence ID" value="NZ_JALGAR010000004.1"/>
</dbReference>
<dbReference type="AlphaFoldDB" id="A0AA41QWY0"/>